<comment type="function">
    <text evidence="3">Required for maturation of urease via the functional incorporation of the urease nickel metallocenter.</text>
</comment>
<comment type="subunit">
    <text evidence="3">UreD, UreF and UreG form a complex that acts as a GTP-hydrolysis-dependent molecular chaperone, activating the urease apoprotein by helping to assemble the nickel containing metallocenter of UreC. The UreE protein probably delivers the nickel.</text>
</comment>
<evidence type="ECO:0000313" key="4">
    <source>
        <dbReference type="EMBL" id="AQS86277.1"/>
    </source>
</evidence>
<comment type="similarity">
    <text evidence="1 3">Belongs to the UreD family.</text>
</comment>
<gene>
    <name evidence="3" type="primary">ureD</name>
    <name evidence="4" type="ORF">A0U92_05230</name>
</gene>
<dbReference type="AlphaFoldDB" id="A0A1U9KKH2"/>
<organism evidence="4 5">
    <name type="scientific">Acetobacter aceti</name>
    <dbReference type="NCBI Taxonomy" id="435"/>
    <lineage>
        <taxon>Bacteria</taxon>
        <taxon>Pseudomonadati</taxon>
        <taxon>Pseudomonadota</taxon>
        <taxon>Alphaproteobacteria</taxon>
        <taxon>Acetobacterales</taxon>
        <taxon>Acetobacteraceae</taxon>
        <taxon>Acetobacter</taxon>
        <taxon>Acetobacter subgen. Acetobacter</taxon>
    </lineage>
</organism>
<proteinExistence type="inferred from homology"/>
<dbReference type="KEGG" id="aace:A0U92_05230"/>
<dbReference type="PANTHER" id="PTHR33643:SF1">
    <property type="entry name" value="UREASE ACCESSORY PROTEIN D"/>
    <property type="match status" value="1"/>
</dbReference>
<dbReference type="Pfam" id="PF01774">
    <property type="entry name" value="UreD"/>
    <property type="match status" value="1"/>
</dbReference>
<sequence length="276" mass="30046">MASPVLLERAVGLYGLDVRLSGHATRIAELRQQGCCRILMPRRPQGTPEAVLVNVSGGIAAGDRISGAIVCRAGSYLTVTTQAAERIYKARDEDTPARIEARCQVETGARLDWLPLETIFFDRSAASRLLEVEMAGDATFLGCETRVFGRSGSDETVESIRLRDRLRVKRADELLWVESLIAEGSLARLLEQKAVAAGRTVMLTLWLVAPDAERWLHPVRAALGGKGDTVEAAASAWNGMLVLRALGNSSLAISRLSRQLLSILREGQGDPVTWRT</sequence>
<dbReference type="PANTHER" id="PTHR33643">
    <property type="entry name" value="UREASE ACCESSORY PROTEIN D"/>
    <property type="match status" value="1"/>
</dbReference>
<evidence type="ECO:0000313" key="5">
    <source>
        <dbReference type="Proteomes" id="UP000188937"/>
    </source>
</evidence>
<dbReference type="GO" id="GO:0005737">
    <property type="term" value="C:cytoplasm"/>
    <property type="evidence" value="ECO:0007669"/>
    <property type="project" value="UniProtKB-SubCell"/>
</dbReference>
<evidence type="ECO:0000256" key="3">
    <source>
        <dbReference type="HAMAP-Rule" id="MF_01384"/>
    </source>
</evidence>
<dbReference type="EMBL" id="CP014692">
    <property type="protein sequence ID" value="AQS86277.1"/>
    <property type="molecule type" value="Genomic_DNA"/>
</dbReference>
<name>A0A1U9KKH2_ACEAC</name>
<dbReference type="GO" id="GO:0016151">
    <property type="term" value="F:nickel cation binding"/>
    <property type="evidence" value="ECO:0007669"/>
    <property type="project" value="UniProtKB-UniRule"/>
</dbReference>
<dbReference type="HAMAP" id="MF_01384">
    <property type="entry name" value="UreD"/>
    <property type="match status" value="1"/>
</dbReference>
<dbReference type="STRING" id="435.A0U92_05230"/>
<evidence type="ECO:0000256" key="2">
    <source>
        <dbReference type="ARBA" id="ARBA00023186"/>
    </source>
</evidence>
<accession>A0A1U9KKH2</accession>
<reference evidence="4 5" key="1">
    <citation type="submission" date="2016-03" db="EMBL/GenBank/DDBJ databases">
        <title>Acetic acid bacteria sequencing.</title>
        <authorList>
            <person name="Brandt J."/>
            <person name="Jakob F."/>
            <person name="Vogel R.F."/>
        </authorList>
    </citation>
    <scope>NUCLEOTIDE SEQUENCE [LARGE SCALE GENOMIC DNA]</scope>
    <source>
        <strain evidence="4 5">TMW2.1153</strain>
    </source>
</reference>
<keyword evidence="2 3" id="KW-0143">Chaperone</keyword>
<evidence type="ECO:0000256" key="1">
    <source>
        <dbReference type="ARBA" id="ARBA00007177"/>
    </source>
</evidence>
<dbReference type="Proteomes" id="UP000188937">
    <property type="component" value="Chromosome"/>
</dbReference>
<dbReference type="InterPro" id="IPR002669">
    <property type="entry name" value="UreD"/>
</dbReference>
<protein>
    <recommendedName>
        <fullName evidence="3">Urease accessory protein UreD</fullName>
    </recommendedName>
</protein>
<dbReference type="OrthoDB" id="9798842at2"/>
<keyword evidence="5" id="KW-1185">Reference proteome</keyword>
<keyword evidence="3" id="KW-0996">Nickel insertion</keyword>
<comment type="subcellular location">
    <subcellularLocation>
        <location evidence="3">Cytoplasm</location>
    </subcellularLocation>
</comment>
<dbReference type="RefSeq" id="WP_077814263.1">
    <property type="nucleotide sequence ID" value="NZ_CP014692.1"/>
</dbReference>
<keyword evidence="3" id="KW-0963">Cytoplasm</keyword>